<evidence type="ECO:0000256" key="5">
    <source>
        <dbReference type="ARBA" id="ARBA00022989"/>
    </source>
</evidence>
<dbReference type="InterPro" id="IPR000620">
    <property type="entry name" value="EamA_dom"/>
</dbReference>
<dbReference type="PANTHER" id="PTHR32322:SF18">
    <property type="entry name" value="S-ADENOSYLMETHIONINE_S-ADENOSYLHOMOCYSTEINE TRANSPORTER"/>
    <property type="match status" value="1"/>
</dbReference>
<organism evidence="9 10">
    <name type="scientific">Alloscardovia omnicolens</name>
    <dbReference type="NCBI Taxonomy" id="419015"/>
    <lineage>
        <taxon>Bacteria</taxon>
        <taxon>Bacillati</taxon>
        <taxon>Actinomycetota</taxon>
        <taxon>Actinomycetes</taxon>
        <taxon>Bifidobacteriales</taxon>
        <taxon>Bifidobacteriaceae</taxon>
        <taxon>Alloscardovia</taxon>
    </lineage>
</organism>
<dbReference type="RefSeq" id="WP_101541125.1">
    <property type="nucleotide sequence ID" value="NZ_PKGU01000001.1"/>
</dbReference>
<keyword evidence="5 7" id="KW-1133">Transmembrane helix</keyword>
<feature type="domain" description="EamA" evidence="8">
    <location>
        <begin position="7"/>
        <end position="144"/>
    </location>
</feature>
<keyword evidence="6 7" id="KW-0472">Membrane</keyword>
<dbReference type="PANTHER" id="PTHR32322">
    <property type="entry name" value="INNER MEMBRANE TRANSPORTER"/>
    <property type="match status" value="1"/>
</dbReference>
<evidence type="ECO:0000256" key="7">
    <source>
        <dbReference type="SAM" id="Phobius"/>
    </source>
</evidence>
<dbReference type="Proteomes" id="UP000242263">
    <property type="component" value="Unassembled WGS sequence"/>
</dbReference>
<gene>
    <name evidence="9" type="ORF">CYJ32_00530</name>
</gene>
<comment type="caution">
    <text evidence="9">The sequence shown here is derived from an EMBL/GenBank/DDBJ whole genome shotgun (WGS) entry which is preliminary data.</text>
</comment>
<evidence type="ECO:0000256" key="2">
    <source>
        <dbReference type="ARBA" id="ARBA00007362"/>
    </source>
</evidence>
<protein>
    <submittedName>
        <fullName evidence="9">EamA family transporter</fullName>
    </submittedName>
</protein>
<feature type="transmembrane region" description="Helical" evidence="7">
    <location>
        <begin position="187"/>
        <end position="206"/>
    </location>
</feature>
<feature type="transmembrane region" description="Helical" evidence="7">
    <location>
        <begin position="76"/>
        <end position="93"/>
    </location>
</feature>
<evidence type="ECO:0000256" key="3">
    <source>
        <dbReference type="ARBA" id="ARBA00022475"/>
    </source>
</evidence>
<evidence type="ECO:0000313" key="9">
    <source>
        <dbReference type="EMBL" id="PKZ15968.1"/>
    </source>
</evidence>
<evidence type="ECO:0000313" key="10">
    <source>
        <dbReference type="Proteomes" id="UP000242263"/>
    </source>
</evidence>
<keyword evidence="4 7" id="KW-0812">Transmembrane</keyword>
<dbReference type="InterPro" id="IPR050638">
    <property type="entry name" value="AA-Vitamin_Transporters"/>
</dbReference>
<feature type="transmembrane region" description="Helical" evidence="7">
    <location>
        <begin position="276"/>
        <end position="296"/>
    </location>
</feature>
<dbReference type="InterPro" id="IPR037185">
    <property type="entry name" value="EmrE-like"/>
</dbReference>
<evidence type="ECO:0000259" key="8">
    <source>
        <dbReference type="Pfam" id="PF00892"/>
    </source>
</evidence>
<dbReference type="AlphaFoldDB" id="A0A2I1M758"/>
<feature type="transmembrane region" description="Helical" evidence="7">
    <location>
        <begin position="250"/>
        <end position="270"/>
    </location>
</feature>
<evidence type="ECO:0000256" key="6">
    <source>
        <dbReference type="ARBA" id="ARBA00023136"/>
    </source>
</evidence>
<sequence>MSPKIVGSAMVLTASIAWGISGVSGQYLLQRGISVNAVTSLRLVIAGAVLVAIVALRNPKSIVQAMRTPAFLKDMLLFAIFGIVANQFAYLQAIHYTNAGTATVLQYLTPVTVLAYTCFKNRIPPALLEILAVILAMSGTYLLATHGELNSLAINPKGLFWGIFSSFTYTAYIILPVKIVQQWGSLLSIGMSMLVGGGLFSLGSHVWTEKFIWDGPIILGYLGIIGIGTIIAYTLFLTGAAYTGPVQSSLLASLEPVASVVFTVAMFHASFYPADFVGMITIVIAALMISLKHYIARLFTHPLRRRKA</sequence>
<feature type="transmembrane region" description="Helical" evidence="7">
    <location>
        <begin position="126"/>
        <end position="146"/>
    </location>
</feature>
<dbReference type="Pfam" id="PF00892">
    <property type="entry name" value="EamA"/>
    <property type="match status" value="2"/>
</dbReference>
<feature type="domain" description="EamA" evidence="8">
    <location>
        <begin position="157"/>
        <end position="290"/>
    </location>
</feature>
<reference evidence="9 10" key="1">
    <citation type="submission" date="2017-12" db="EMBL/GenBank/DDBJ databases">
        <title>Phylogenetic diversity of female urinary microbiome.</title>
        <authorList>
            <person name="Thomas-White K."/>
            <person name="Wolfe A.J."/>
        </authorList>
    </citation>
    <scope>NUCLEOTIDE SEQUENCE [LARGE SCALE GENOMIC DNA]</scope>
    <source>
        <strain evidence="9 10">UMB0064</strain>
    </source>
</reference>
<comment type="subcellular location">
    <subcellularLocation>
        <location evidence="1">Cell membrane</location>
        <topology evidence="1">Multi-pass membrane protein</topology>
    </subcellularLocation>
</comment>
<evidence type="ECO:0000256" key="4">
    <source>
        <dbReference type="ARBA" id="ARBA00022692"/>
    </source>
</evidence>
<name>A0A2I1M758_9BIFI</name>
<feature type="transmembrane region" description="Helical" evidence="7">
    <location>
        <begin position="35"/>
        <end position="56"/>
    </location>
</feature>
<accession>A0A2I1M758</accession>
<evidence type="ECO:0000256" key="1">
    <source>
        <dbReference type="ARBA" id="ARBA00004651"/>
    </source>
</evidence>
<feature type="transmembrane region" description="Helical" evidence="7">
    <location>
        <begin position="99"/>
        <end position="119"/>
    </location>
</feature>
<comment type="similarity">
    <text evidence="2">Belongs to the EamA transporter family.</text>
</comment>
<keyword evidence="3" id="KW-1003">Cell membrane</keyword>
<dbReference type="SUPFAM" id="SSF103481">
    <property type="entry name" value="Multidrug resistance efflux transporter EmrE"/>
    <property type="match status" value="2"/>
</dbReference>
<proteinExistence type="inferred from homology"/>
<feature type="transmembrane region" description="Helical" evidence="7">
    <location>
        <begin position="218"/>
        <end position="238"/>
    </location>
</feature>
<dbReference type="EMBL" id="PKGU01000001">
    <property type="protein sequence ID" value="PKZ15968.1"/>
    <property type="molecule type" value="Genomic_DNA"/>
</dbReference>
<dbReference type="GO" id="GO:0005886">
    <property type="term" value="C:plasma membrane"/>
    <property type="evidence" value="ECO:0007669"/>
    <property type="project" value="UniProtKB-SubCell"/>
</dbReference>
<feature type="transmembrane region" description="Helical" evidence="7">
    <location>
        <begin position="158"/>
        <end position="175"/>
    </location>
</feature>